<evidence type="ECO:0000313" key="1">
    <source>
        <dbReference type="EMBL" id="CAF2129733.1"/>
    </source>
</evidence>
<organism evidence="1 2">
    <name type="scientific">Rotaria magnacalcarata</name>
    <dbReference type="NCBI Taxonomy" id="392030"/>
    <lineage>
        <taxon>Eukaryota</taxon>
        <taxon>Metazoa</taxon>
        <taxon>Spiralia</taxon>
        <taxon>Gnathifera</taxon>
        <taxon>Rotifera</taxon>
        <taxon>Eurotatoria</taxon>
        <taxon>Bdelloidea</taxon>
        <taxon>Philodinida</taxon>
        <taxon>Philodinidae</taxon>
        <taxon>Rotaria</taxon>
    </lineage>
</organism>
<protein>
    <submittedName>
        <fullName evidence="1">Uncharacterized protein</fullName>
    </submittedName>
</protein>
<sequence>MVEHIMKFIKDLQIKDDSIDTSNDNELSHHHHVPSVLGDLDWNDITDMIRNMDSHTGMSDNARQEAQQHKQTILSIQSNLAKEKRIMRASYKGYSFHTYSAKRFQRKASNYMKTTGIYKMINEVDRTNPEVSQQCLSNIIKDVEMTLNTLLGSKFITDPQYLLMLPQQRSTIRLNYLHFVPDTRKDHKPLQPIIICKNGPTWNLTLYLSNMLWSMFNQITGCRKFSSGDDIVYTLEQYVKDGYLLRTTQFGTFNINEITLTFSHEMAIKALETFLDLYGSQLQTTTEGLINETILQLVRLVLRNQFFIYENKLYQQVYGSASGSLMTIPLVYIYLFFGQSSSLVQTLMNKKKEVFGRYRDEFILTWNNWTGKHQLLSNGFIINQQHPKISSLPISIGTTIRLLDLELGHNHNGCLLTKIYRVTKTDGFEIPNKFDYGTSEPSTLLRLALRHAVQCCSHEENFLGERVRIELSHLVHGFSADFIDKCIAEFYNEFGIKNNRDHRNKNIPYDILRRKILDNYEQQLILMEEQKQQQRQQNTIRVLYPSDWDAQVPINIKNDFINILKSCSTNQNVFDNMKFEFVPRPQTPLPINDYLVDKRPPLCLLTLPNDA</sequence>
<dbReference type="EMBL" id="CAJNRF010011248">
    <property type="protein sequence ID" value="CAF2129733.1"/>
    <property type="molecule type" value="Genomic_DNA"/>
</dbReference>
<comment type="caution">
    <text evidence="1">The sequence shown here is derived from an EMBL/GenBank/DDBJ whole genome shotgun (WGS) entry which is preliminary data.</text>
</comment>
<name>A0A816VN39_9BILA</name>
<gene>
    <name evidence="1" type="ORF">WKI299_LOCUS26073</name>
</gene>
<reference evidence="1" key="1">
    <citation type="submission" date="2021-02" db="EMBL/GenBank/DDBJ databases">
        <authorList>
            <person name="Nowell W R."/>
        </authorList>
    </citation>
    <scope>NUCLEOTIDE SEQUENCE</scope>
</reference>
<dbReference type="Proteomes" id="UP000663856">
    <property type="component" value="Unassembled WGS sequence"/>
</dbReference>
<accession>A0A816VN39</accession>
<evidence type="ECO:0000313" key="2">
    <source>
        <dbReference type="Proteomes" id="UP000663856"/>
    </source>
</evidence>
<proteinExistence type="predicted"/>
<dbReference type="AlphaFoldDB" id="A0A816VN39"/>